<comment type="caution">
    <text evidence="1">The sequence shown here is derived from an EMBL/GenBank/DDBJ whole genome shotgun (WGS) entry which is preliminary data.</text>
</comment>
<dbReference type="InterPro" id="IPR031327">
    <property type="entry name" value="MCM"/>
</dbReference>
<dbReference type="Gene3D" id="3.40.50.300">
    <property type="entry name" value="P-loop containing nucleotide triphosphate hydrolases"/>
    <property type="match status" value="1"/>
</dbReference>
<dbReference type="AlphaFoldDB" id="A0AAV3PAU8"/>
<dbReference type="PANTHER" id="PTHR11630">
    <property type="entry name" value="DNA REPLICATION LICENSING FACTOR MCM FAMILY MEMBER"/>
    <property type="match status" value="1"/>
</dbReference>
<dbReference type="GO" id="GO:0003697">
    <property type="term" value="F:single-stranded DNA binding"/>
    <property type="evidence" value="ECO:0007669"/>
    <property type="project" value="TreeGrafter"/>
</dbReference>
<evidence type="ECO:0000313" key="2">
    <source>
        <dbReference type="Proteomes" id="UP001454036"/>
    </source>
</evidence>
<dbReference type="GO" id="GO:0005524">
    <property type="term" value="F:ATP binding"/>
    <property type="evidence" value="ECO:0007669"/>
    <property type="project" value="InterPro"/>
</dbReference>
<keyword evidence="2" id="KW-1185">Reference proteome</keyword>
<proteinExistence type="predicted"/>
<dbReference type="GO" id="GO:0042555">
    <property type="term" value="C:MCM complex"/>
    <property type="evidence" value="ECO:0007669"/>
    <property type="project" value="TreeGrafter"/>
</dbReference>
<dbReference type="GO" id="GO:0017116">
    <property type="term" value="F:single-stranded DNA helicase activity"/>
    <property type="evidence" value="ECO:0007669"/>
    <property type="project" value="TreeGrafter"/>
</dbReference>
<reference evidence="1 2" key="1">
    <citation type="submission" date="2024-01" db="EMBL/GenBank/DDBJ databases">
        <title>The complete chloroplast genome sequence of Lithospermum erythrorhizon: insights into the phylogenetic relationship among Boraginaceae species and the maternal lineages of purple gromwells.</title>
        <authorList>
            <person name="Okada T."/>
            <person name="Watanabe K."/>
        </authorList>
    </citation>
    <scope>NUCLEOTIDE SEQUENCE [LARGE SCALE GENOMIC DNA]</scope>
</reference>
<dbReference type="GO" id="GO:0005634">
    <property type="term" value="C:nucleus"/>
    <property type="evidence" value="ECO:0007669"/>
    <property type="project" value="TreeGrafter"/>
</dbReference>
<gene>
    <name evidence="1" type="ORF">LIER_08171</name>
</gene>
<evidence type="ECO:0000313" key="1">
    <source>
        <dbReference type="EMBL" id="GAA0148837.1"/>
    </source>
</evidence>
<protein>
    <submittedName>
        <fullName evidence="1">DNA metabolism protein</fullName>
    </submittedName>
</protein>
<dbReference type="GO" id="GO:0006271">
    <property type="term" value="P:DNA strand elongation involved in DNA replication"/>
    <property type="evidence" value="ECO:0007669"/>
    <property type="project" value="TreeGrafter"/>
</dbReference>
<dbReference type="Proteomes" id="UP001454036">
    <property type="component" value="Unassembled WGS sequence"/>
</dbReference>
<dbReference type="InterPro" id="IPR027417">
    <property type="entry name" value="P-loop_NTPase"/>
</dbReference>
<dbReference type="EMBL" id="BAABME010001308">
    <property type="protein sequence ID" value="GAA0148837.1"/>
    <property type="molecule type" value="Genomic_DNA"/>
</dbReference>
<organism evidence="1 2">
    <name type="scientific">Lithospermum erythrorhizon</name>
    <name type="common">Purple gromwell</name>
    <name type="synonym">Lithospermum officinale var. erythrorhizon</name>
    <dbReference type="NCBI Taxonomy" id="34254"/>
    <lineage>
        <taxon>Eukaryota</taxon>
        <taxon>Viridiplantae</taxon>
        <taxon>Streptophyta</taxon>
        <taxon>Embryophyta</taxon>
        <taxon>Tracheophyta</taxon>
        <taxon>Spermatophyta</taxon>
        <taxon>Magnoliopsida</taxon>
        <taxon>eudicotyledons</taxon>
        <taxon>Gunneridae</taxon>
        <taxon>Pentapetalae</taxon>
        <taxon>asterids</taxon>
        <taxon>lamiids</taxon>
        <taxon>Boraginales</taxon>
        <taxon>Boraginaceae</taxon>
        <taxon>Boraginoideae</taxon>
        <taxon>Lithospermeae</taxon>
        <taxon>Lithospermum</taxon>
    </lineage>
</organism>
<dbReference type="PANTHER" id="PTHR11630:SF46">
    <property type="entry name" value="DNA REPLICATION LICENSING FACTOR MCM3-RELATED"/>
    <property type="match status" value="1"/>
</dbReference>
<name>A0AAV3PAU8_LITER</name>
<dbReference type="GO" id="GO:0000727">
    <property type="term" value="P:double-strand break repair via break-induced replication"/>
    <property type="evidence" value="ECO:0007669"/>
    <property type="project" value="TreeGrafter"/>
</dbReference>
<dbReference type="GO" id="GO:1902975">
    <property type="term" value="P:mitotic DNA replication initiation"/>
    <property type="evidence" value="ECO:0007669"/>
    <property type="project" value="TreeGrafter"/>
</dbReference>
<accession>A0AAV3PAU8</accession>
<sequence length="117" mass="13719">MTVVKKLRAITTVFVEYNKMLHGEKPDRGRRNEILTINFLKNYIHYAKLRIQADLTDEVLISYRDSSCARTLETIIRLSTAHAKLNPRRQVLISDMEAVLQVLNFAIYHQELNEMEE</sequence>